<accession>A0ABY6LNG7</accession>
<dbReference type="EMBL" id="CP092882">
    <property type="protein sequence ID" value="UYV81737.1"/>
    <property type="molecule type" value="Genomic_DNA"/>
</dbReference>
<name>A0ABY6LNG7_9ARAC</name>
<feature type="region of interest" description="Disordered" evidence="1">
    <location>
        <begin position="1"/>
        <end position="61"/>
    </location>
</feature>
<dbReference type="Proteomes" id="UP001235939">
    <property type="component" value="Chromosome 20"/>
</dbReference>
<evidence type="ECO:0000313" key="2">
    <source>
        <dbReference type="EMBL" id="UYV81737.1"/>
    </source>
</evidence>
<organism evidence="2 3">
    <name type="scientific">Cordylochernes scorpioides</name>
    <dbReference type="NCBI Taxonomy" id="51811"/>
    <lineage>
        <taxon>Eukaryota</taxon>
        <taxon>Metazoa</taxon>
        <taxon>Ecdysozoa</taxon>
        <taxon>Arthropoda</taxon>
        <taxon>Chelicerata</taxon>
        <taxon>Arachnida</taxon>
        <taxon>Pseudoscorpiones</taxon>
        <taxon>Cheliferoidea</taxon>
        <taxon>Chernetidae</taxon>
        <taxon>Cordylochernes</taxon>
    </lineage>
</organism>
<reference evidence="2 3" key="1">
    <citation type="submission" date="2022-01" db="EMBL/GenBank/DDBJ databases">
        <title>A chromosomal length assembly of Cordylochernes scorpioides.</title>
        <authorList>
            <person name="Zeh D."/>
            <person name="Zeh J."/>
        </authorList>
    </citation>
    <scope>NUCLEOTIDE SEQUENCE [LARGE SCALE GENOMIC DNA]</scope>
    <source>
        <strain evidence="2">IN4F17</strain>
        <tissue evidence="2">Whole Body</tissue>
    </source>
</reference>
<evidence type="ECO:0000313" key="3">
    <source>
        <dbReference type="Proteomes" id="UP001235939"/>
    </source>
</evidence>
<protein>
    <submittedName>
        <fullName evidence="2">Uncharacterized protein</fullName>
    </submittedName>
</protein>
<proteinExistence type="predicted"/>
<keyword evidence="3" id="KW-1185">Reference proteome</keyword>
<gene>
    <name evidence="2" type="ORF">LAZ67_20002166</name>
</gene>
<sequence>MCALVQETMTPLRAVCPRDKPRAHHSRGDRRQEAPLRHVGKHSQRGQQDGEHGQSRPHPDYIQFIRSYHRRIHSSAGILMPESLEI</sequence>
<evidence type="ECO:0000256" key="1">
    <source>
        <dbReference type="SAM" id="MobiDB-lite"/>
    </source>
</evidence>
<feature type="compositionally biased region" description="Basic and acidic residues" evidence="1">
    <location>
        <begin position="48"/>
        <end position="59"/>
    </location>
</feature>